<evidence type="ECO:0000313" key="3">
    <source>
        <dbReference type="Proteomes" id="UP000297245"/>
    </source>
</evidence>
<sequence>MSSVGSVNQLVLIPITRHTNTYTSRKARFDPVIHRRGSIHPSISASPSSHIPIVLVFVLTFTATFTSIPLRSKNPKREAQDFTIPLTLAVILCSCSDRGSTSSACP</sequence>
<reference evidence="2 3" key="1">
    <citation type="journal article" date="2019" name="Nat. Ecol. Evol.">
        <title>Megaphylogeny resolves global patterns of mushroom evolution.</title>
        <authorList>
            <person name="Varga T."/>
            <person name="Krizsan K."/>
            <person name="Foldi C."/>
            <person name="Dima B."/>
            <person name="Sanchez-Garcia M."/>
            <person name="Sanchez-Ramirez S."/>
            <person name="Szollosi G.J."/>
            <person name="Szarkandi J.G."/>
            <person name="Papp V."/>
            <person name="Albert L."/>
            <person name="Andreopoulos W."/>
            <person name="Angelini C."/>
            <person name="Antonin V."/>
            <person name="Barry K.W."/>
            <person name="Bougher N.L."/>
            <person name="Buchanan P."/>
            <person name="Buyck B."/>
            <person name="Bense V."/>
            <person name="Catcheside P."/>
            <person name="Chovatia M."/>
            <person name="Cooper J."/>
            <person name="Damon W."/>
            <person name="Desjardin D."/>
            <person name="Finy P."/>
            <person name="Geml J."/>
            <person name="Haridas S."/>
            <person name="Hughes K."/>
            <person name="Justo A."/>
            <person name="Karasinski D."/>
            <person name="Kautmanova I."/>
            <person name="Kiss B."/>
            <person name="Kocsube S."/>
            <person name="Kotiranta H."/>
            <person name="LaButti K.M."/>
            <person name="Lechner B.E."/>
            <person name="Liimatainen K."/>
            <person name="Lipzen A."/>
            <person name="Lukacs Z."/>
            <person name="Mihaltcheva S."/>
            <person name="Morgado L.N."/>
            <person name="Niskanen T."/>
            <person name="Noordeloos M.E."/>
            <person name="Ohm R.A."/>
            <person name="Ortiz-Santana B."/>
            <person name="Ovrebo C."/>
            <person name="Racz N."/>
            <person name="Riley R."/>
            <person name="Savchenko A."/>
            <person name="Shiryaev A."/>
            <person name="Soop K."/>
            <person name="Spirin V."/>
            <person name="Szebenyi C."/>
            <person name="Tomsovsky M."/>
            <person name="Tulloss R.E."/>
            <person name="Uehling J."/>
            <person name="Grigoriev I.V."/>
            <person name="Vagvolgyi C."/>
            <person name="Papp T."/>
            <person name="Martin F.M."/>
            <person name="Miettinen O."/>
            <person name="Hibbett D.S."/>
            <person name="Nagy L.G."/>
        </authorList>
    </citation>
    <scope>NUCLEOTIDE SEQUENCE [LARGE SCALE GENOMIC DNA]</scope>
    <source>
        <strain evidence="2 3">CBS 962.96</strain>
    </source>
</reference>
<accession>A0A4S8M3H6</accession>
<keyword evidence="3" id="KW-1185">Reference proteome</keyword>
<evidence type="ECO:0000313" key="2">
    <source>
        <dbReference type="EMBL" id="THU96712.1"/>
    </source>
</evidence>
<name>A0A4S8M3H6_DENBC</name>
<proteinExistence type="predicted"/>
<dbReference type="AlphaFoldDB" id="A0A4S8M3H6"/>
<gene>
    <name evidence="2" type="ORF">K435DRAFT_858275</name>
</gene>
<dbReference type="Proteomes" id="UP000297245">
    <property type="component" value="Unassembled WGS sequence"/>
</dbReference>
<keyword evidence="1" id="KW-0472">Membrane</keyword>
<dbReference type="EMBL" id="ML179170">
    <property type="protein sequence ID" value="THU96712.1"/>
    <property type="molecule type" value="Genomic_DNA"/>
</dbReference>
<evidence type="ECO:0000256" key="1">
    <source>
        <dbReference type="SAM" id="Phobius"/>
    </source>
</evidence>
<protein>
    <submittedName>
        <fullName evidence="2">Uncharacterized protein</fullName>
    </submittedName>
</protein>
<feature type="transmembrane region" description="Helical" evidence="1">
    <location>
        <begin position="51"/>
        <end position="70"/>
    </location>
</feature>
<keyword evidence="1" id="KW-1133">Transmembrane helix</keyword>
<keyword evidence="1" id="KW-0812">Transmembrane</keyword>
<organism evidence="2 3">
    <name type="scientific">Dendrothele bispora (strain CBS 962.96)</name>
    <dbReference type="NCBI Taxonomy" id="1314807"/>
    <lineage>
        <taxon>Eukaryota</taxon>
        <taxon>Fungi</taxon>
        <taxon>Dikarya</taxon>
        <taxon>Basidiomycota</taxon>
        <taxon>Agaricomycotina</taxon>
        <taxon>Agaricomycetes</taxon>
        <taxon>Agaricomycetidae</taxon>
        <taxon>Agaricales</taxon>
        <taxon>Agaricales incertae sedis</taxon>
        <taxon>Dendrothele</taxon>
    </lineage>
</organism>